<accession>A0A0A7S0G3</accession>
<dbReference type="AlphaFoldDB" id="A0A0A7S0G3"/>
<name>A0A0A7S0G3_FRIPE</name>
<evidence type="ECO:0000313" key="1">
    <source>
        <dbReference type="EMBL" id="AJA44928.1"/>
    </source>
</evidence>
<organism evidence="1 2">
    <name type="scientific">Frischella perrara</name>
    <dbReference type="NCBI Taxonomy" id="1267021"/>
    <lineage>
        <taxon>Bacteria</taxon>
        <taxon>Pseudomonadati</taxon>
        <taxon>Pseudomonadota</taxon>
        <taxon>Gammaproteobacteria</taxon>
        <taxon>Orbales</taxon>
        <taxon>Orbaceae</taxon>
        <taxon>Frischella</taxon>
    </lineage>
</organism>
<keyword evidence="2" id="KW-1185">Reference proteome</keyword>
<sequence length="104" mass="12184">MSATIFSFLINWYYKHQEVKIKKQSLENHGHGHKKNSKKANAENKVIYKHENGEYELIDQLTYQTCSYVNSEWIEDATKKAAYQQKIINMNKLTSSNLLDEANN</sequence>
<gene>
    <name evidence="1" type="ORF">FPB0191_01104</name>
</gene>
<dbReference type="HOGENOM" id="CLU_2246033_0_0_6"/>
<dbReference type="EMBL" id="CP009056">
    <property type="protein sequence ID" value="AJA44928.1"/>
    <property type="molecule type" value="Genomic_DNA"/>
</dbReference>
<dbReference type="Proteomes" id="UP000030901">
    <property type="component" value="Chromosome"/>
</dbReference>
<proteinExistence type="predicted"/>
<protein>
    <submittedName>
        <fullName evidence="1">Uncharacterized protein</fullName>
    </submittedName>
</protein>
<reference evidence="1 2" key="1">
    <citation type="journal article" date="2014" name="Appl. Environ. Microbiol.">
        <title>Gut symbionts from distinct hosts exhibit genotoxic activity via divergent colibactin biosynthetic pathways.</title>
        <authorList>
            <person name="Engel P."/>
            <person name="Vizcaino M.I."/>
            <person name="Crawford J.M."/>
        </authorList>
    </citation>
    <scope>NUCLEOTIDE SEQUENCE [LARGE SCALE GENOMIC DNA]</scope>
    <source>
        <strain evidence="1 2">PEB0191</strain>
    </source>
</reference>
<dbReference type="KEGG" id="fpp:FPB0191_01104"/>
<evidence type="ECO:0000313" key="2">
    <source>
        <dbReference type="Proteomes" id="UP000030901"/>
    </source>
</evidence>